<dbReference type="InterPro" id="IPR050550">
    <property type="entry name" value="SEC23_SEC24_subfamily"/>
</dbReference>
<sequence>MTDDSSQVYSEIDEKLFFTSTFLGIPHNLSIIKQSEIPFTINILPENYNEDKDSIPISEDDIIRCSSCKSYINPYVEIIPPGLKWKCNLCFNINELSLPISSNRRSSNNDTSGFSLIQNAINNFNTYNRIELRSTVYELHAPSNYSIRTPSSTILCFLIEASYESLKYGMFKIVLKSILENLENNSFELRAKMIFIFYNSQVMVLSKGSNVREVWW</sequence>
<proteinExistence type="predicted"/>
<evidence type="ECO:0000313" key="3">
    <source>
        <dbReference type="Proteomes" id="UP000016927"/>
    </source>
</evidence>
<dbReference type="VEuPathDB" id="MicrosporidiaDB:NBO_78g0005"/>
<accession>R0MKT8</accession>
<dbReference type="InterPro" id="IPR036174">
    <property type="entry name" value="Znf_Sec23_Sec24_sf"/>
</dbReference>
<dbReference type="InterPro" id="IPR006895">
    <property type="entry name" value="Znf_Sec23_Sec24"/>
</dbReference>
<dbReference type="AlphaFoldDB" id="R0MKT8"/>
<dbReference type="STRING" id="578461.R0MKT8"/>
<keyword evidence="3" id="KW-1185">Reference proteome</keyword>
<evidence type="ECO:0000259" key="1">
    <source>
        <dbReference type="Pfam" id="PF04810"/>
    </source>
</evidence>
<dbReference type="GO" id="GO:0090110">
    <property type="term" value="P:COPII-coated vesicle cargo loading"/>
    <property type="evidence" value="ECO:0007669"/>
    <property type="project" value="TreeGrafter"/>
</dbReference>
<dbReference type="GO" id="GO:0008270">
    <property type="term" value="F:zinc ion binding"/>
    <property type="evidence" value="ECO:0007669"/>
    <property type="project" value="InterPro"/>
</dbReference>
<dbReference type="Pfam" id="PF04810">
    <property type="entry name" value="zf-Sec23_Sec24"/>
    <property type="match status" value="1"/>
</dbReference>
<dbReference type="OrthoDB" id="49016at2759"/>
<dbReference type="HOGENOM" id="CLU_1277945_0_0_1"/>
<dbReference type="PANTHER" id="PTHR13803">
    <property type="entry name" value="SEC24-RELATED PROTEIN"/>
    <property type="match status" value="1"/>
</dbReference>
<dbReference type="GO" id="GO:0006886">
    <property type="term" value="P:intracellular protein transport"/>
    <property type="evidence" value="ECO:0007669"/>
    <property type="project" value="InterPro"/>
</dbReference>
<dbReference type="SUPFAM" id="SSF82919">
    <property type="entry name" value="Zn-finger domain of Sec23/24"/>
    <property type="match status" value="1"/>
</dbReference>
<dbReference type="GO" id="GO:0000149">
    <property type="term" value="F:SNARE binding"/>
    <property type="evidence" value="ECO:0007669"/>
    <property type="project" value="TreeGrafter"/>
</dbReference>
<evidence type="ECO:0000313" key="2">
    <source>
        <dbReference type="EMBL" id="EOB13378.1"/>
    </source>
</evidence>
<dbReference type="GO" id="GO:0030127">
    <property type="term" value="C:COPII vesicle coat"/>
    <property type="evidence" value="ECO:0007669"/>
    <property type="project" value="InterPro"/>
</dbReference>
<dbReference type="GO" id="GO:0070971">
    <property type="term" value="C:endoplasmic reticulum exit site"/>
    <property type="evidence" value="ECO:0007669"/>
    <property type="project" value="TreeGrafter"/>
</dbReference>
<gene>
    <name evidence="2" type="primary">SEC24</name>
    <name evidence="2" type="ORF">NBO_78g0005</name>
</gene>
<organism evidence="2 3">
    <name type="scientific">Nosema bombycis (strain CQ1 / CVCC 102059)</name>
    <name type="common">Microsporidian parasite</name>
    <name type="synonym">Pebrine of silkworm</name>
    <dbReference type="NCBI Taxonomy" id="578461"/>
    <lineage>
        <taxon>Eukaryota</taxon>
        <taxon>Fungi</taxon>
        <taxon>Fungi incertae sedis</taxon>
        <taxon>Microsporidia</taxon>
        <taxon>Nosematidae</taxon>
        <taxon>Nosema</taxon>
    </lineage>
</organism>
<dbReference type="Gene3D" id="2.30.30.380">
    <property type="entry name" value="Zn-finger domain of Sec23/24"/>
    <property type="match status" value="1"/>
</dbReference>
<feature type="domain" description="Zinc finger Sec23/Sec24-type" evidence="1">
    <location>
        <begin position="62"/>
        <end position="96"/>
    </location>
</feature>
<protein>
    <submittedName>
        <fullName evidence="2">Protein transport protein SEC24</fullName>
    </submittedName>
</protein>
<dbReference type="EMBL" id="KB908986">
    <property type="protein sequence ID" value="EOB13378.1"/>
    <property type="molecule type" value="Genomic_DNA"/>
</dbReference>
<dbReference type="SMR" id="R0MKT8"/>
<reference evidence="2 3" key="1">
    <citation type="journal article" date="2013" name="BMC Genomics">
        <title>Comparative genomics of parasitic silkworm microsporidia reveal an association between genome expansion and host adaptation.</title>
        <authorList>
            <person name="Pan G."/>
            <person name="Xu J."/>
            <person name="Li T."/>
            <person name="Xia Q."/>
            <person name="Liu S.L."/>
            <person name="Zhang G."/>
            <person name="Li S."/>
            <person name="Li C."/>
            <person name="Liu H."/>
            <person name="Yang L."/>
            <person name="Liu T."/>
            <person name="Zhang X."/>
            <person name="Wu Z."/>
            <person name="Fan W."/>
            <person name="Dang X."/>
            <person name="Xiang H."/>
            <person name="Tao M."/>
            <person name="Li Y."/>
            <person name="Hu J."/>
            <person name="Li Z."/>
            <person name="Lin L."/>
            <person name="Luo J."/>
            <person name="Geng L."/>
            <person name="Wang L."/>
            <person name="Long M."/>
            <person name="Wan Y."/>
            <person name="He N."/>
            <person name="Zhang Z."/>
            <person name="Lu C."/>
            <person name="Keeling P.J."/>
            <person name="Wang J."/>
            <person name="Xiang Z."/>
            <person name="Zhou Z."/>
        </authorList>
    </citation>
    <scope>NUCLEOTIDE SEQUENCE [LARGE SCALE GENOMIC DNA]</scope>
    <source>
        <strain evidence="3">CQ1 / CVCC 102059</strain>
    </source>
</reference>
<dbReference type="Proteomes" id="UP000016927">
    <property type="component" value="Unassembled WGS sequence"/>
</dbReference>
<name>R0MKT8_NOSB1</name>